<dbReference type="PANTHER" id="PTHR33525">
    <property type="match status" value="1"/>
</dbReference>
<accession>A0A160TGH6</accession>
<evidence type="ECO:0000313" key="2">
    <source>
        <dbReference type="EMBL" id="CUS42129.1"/>
    </source>
</evidence>
<dbReference type="Gene3D" id="1.10.3210.10">
    <property type="entry name" value="Hypothetical protein af1432"/>
    <property type="match status" value="1"/>
</dbReference>
<reference evidence="2" key="1">
    <citation type="submission" date="2015-10" db="EMBL/GenBank/DDBJ databases">
        <authorList>
            <person name="Gilbert D.G."/>
        </authorList>
    </citation>
    <scope>NUCLEOTIDE SEQUENCE</scope>
</reference>
<evidence type="ECO:0000259" key="1">
    <source>
        <dbReference type="PROSITE" id="PS51833"/>
    </source>
</evidence>
<dbReference type="AlphaFoldDB" id="A0A160TGH6"/>
<dbReference type="PROSITE" id="PS51833">
    <property type="entry name" value="HDOD"/>
    <property type="match status" value="1"/>
</dbReference>
<organism evidence="2">
    <name type="scientific">hydrothermal vent metagenome</name>
    <dbReference type="NCBI Taxonomy" id="652676"/>
    <lineage>
        <taxon>unclassified sequences</taxon>
        <taxon>metagenomes</taxon>
        <taxon>ecological metagenomes</taxon>
    </lineage>
</organism>
<protein>
    <submittedName>
        <fullName evidence="2">Predicted signal transduction protein</fullName>
    </submittedName>
</protein>
<gene>
    <name evidence="2" type="ORF">MGWOODY_Tha1411</name>
</gene>
<proteinExistence type="predicted"/>
<feature type="domain" description="HDOD" evidence="1">
    <location>
        <begin position="19"/>
        <end position="212"/>
    </location>
</feature>
<dbReference type="SUPFAM" id="SSF109604">
    <property type="entry name" value="HD-domain/PDEase-like"/>
    <property type="match status" value="1"/>
</dbReference>
<dbReference type="EMBL" id="CZQC01000061">
    <property type="protein sequence ID" value="CUS42129.1"/>
    <property type="molecule type" value="Genomic_DNA"/>
</dbReference>
<dbReference type="PANTHER" id="PTHR33525:SF6">
    <property type="entry name" value="HDOD DOMAIN-CONTAINING PROTEIN"/>
    <property type="match status" value="1"/>
</dbReference>
<sequence length="292" mass="32870">MAEDLTEEQIMAVMQGIRIPPQPQILVDLQMEQFAPAPDIKRISQLIGQDVGLSGTVLKVVNSPLYSLPNEITSVSQAVSLIGLNSVINVINGLAIKSQLSDDKITQLNRFWDTATDIAHLSASLANQLNFSRQDLAYLLGLFHNCGIPLLMMRFDNYFDVMEMSYADPELRVVDIENRELNTNHAVIGYYTAKSWRLPRILCDVIAEHHNATRYFNTANQQDSDEKTLLAILKVAEHICGNYRILGRQSEDLEWQACGQEVLAYLGIGEFDLEQLQDSYAENGIGLQNYRH</sequence>
<dbReference type="InterPro" id="IPR052340">
    <property type="entry name" value="RNase_Y/CdgJ"/>
</dbReference>
<dbReference type="Pfam" id="PF08668">
    <property type="entry name" value="HDOD"/>
    <property type="match status" value="1"/>
</dbReference>
<name>A0A160TGH6_9ZZZZ</name>
<dbReference type="InterPro" id="IPR013976">
    <property type="entry name" value="HDOD"/>
</dbReference>